<dbReference type="InterPro" id="IPR013130">
    <property type="entry name" value="Fe3_Rdtase_TM_dom"/>
</dbReference>
<gene>
    <name evidence="7" type="ORF">H7C18_29360</name>
</gene>
<comment type="subcellular location">
    <subcellularLocation>
        <location evidence="1">Membrane</location>
        <topology evidence="1">Multi-pass membrane protein</topology>
    </subcellularLocation>
</comment>
<evidence type="ECO:0000256" key="4">
    <source>
        <dbReference type="ARBA" id="ARBA00023136"/>
    </source>
</evidence>
<protein>
    <submittedName>
        <fullName evidence="7">Ferric reductase-like transmembrane domain-containing protein</fullName>
    </submittedName>
</protein>
<evidence type="ECO:0000313" key="7">
    <source>
        <dbReference type="EMBL" id="MBB6735029.1"/>
    </source>
</evidence>
<evidence type="ECO:0000313" key="8">
    <source>
        <dbReference type="Proteomes" id="UP000564644"/>
    </source>
</evidence>
<feature type="transmembrane region" description="Helical" evidence="5">
    <location>
        <begin position="91"/>
        <end position="110"/>
    </location>
</feature>
<sequence length="202" mass="22199">MRELSDVLSVWATTRAAGMTSYLLLFASTLAGLLMTGGMSGKRKAVLLAVHQWSGWFGFLFGLTHGIVLLFDKYVGYSPFELLIPFASDDHRFLNGLGTLTLYVCVVLIASSDLMKRLGRKTWRAIHFLAFAGFGMGWLHGFALGTDSAVGWVRLLYIGTGAAVVALTAVRIYRARAKRRNVDYIPPASSRPPRLERLGPSD</sequence>
<dbReference type="EMBL" id="JACJVO010000040">
    <property type="protein sequence ID" value="MBB6735029.1"/>
    <property type="molecule type" value="Genomic_DNA"/>
</dbReference>
<evidence type="ECO:0000256" key="2">
    <source>
        <dbReference type="ARBA" id="ARBA00022692"/>
    </source>
</evidence>
<keyword evidence="8" id="KW-1185">Reference proteome</keyword>
<feature type="transmembrane region" description="Helical" evidence="5">
    <location>
        <begin position="155"/>
        <end position="173"/>
    </location>
</feature>
<evidence type="ECO:0000256" key="3">
    <source>
        <dbReference type="ARBA" id="ARBA00022989"/>
    </source>
</evidence>
<evidence type="ECO:0000256" key="5">
    <source>
        <dbReference type="SAM" id="Phobius"/>
    </source>
</evidence>
<feature type="transmembrane region" description="Helical" evidence="5">
    <location>
        <begin position="53"/>
        <end position="71"/>
    </location>
</feature>
<feature type="domain" description="Ferric oxidoreductase" evidence="6">
    <location>
        <begin position="18"/>
        <end position="134"/>
    </location>
</feature>
<accession>A0A7X0STV2</accession>
<reference evidence="7 8" key="1">
    <citation type="submission" date="2020-08" db="EMBL/GenBank/DDBJ databases">
        <title>Cohnella phylogeny.</title>
        <authorList>
            <person name="Dunlap C."/>
        </authorList>
    </citation>
    <scope>NUCLEOTIDE SEQUENCE [LARGE SCALE GENOMIC DNA]</scope>
    <source>
        <strain evidence="7 8">CBP 2801</strain>
    </source>
</reference>
<evidence type="ECO:0000256" key="1">
    <source>
        <dbReference type="ARBA" id="ARBA00004141"/>
    </source>
</evidence>
<name>A0A7X0STV2_9BACL</name>
<organism evidence="7 8">
    <name type="scientific">Cohnella zeiphila</name>
    <dbReference type="NCBI Taxonomy" id="2761120"/>
    <lineage>
        <taxon>Bacteria</taxon>
        <taxon>Bacillati</taxon>
        <taxon>Bacillota</taxon>
        <taxon>Bacilli</taxon>
        <taxon>Bacillales</taxon>
        <taxon>Paenibacillaceae</taxon>
        <taxon>Cohnella</taxon>
    </lineage>
</organism>
<dbReference type="RefSeq" id="WP_185132685.1">
    <property type="nucleotide sequence ID" value="NZ_JACJVO010000040.1"/>
</dbReference>
<keyword evidence="3 5" id="KW-1133">Transmembrane helix</keyword>
<dbReference type="AlphaFoldDB" id="A0A7X0STV2"/>
<feature type="transmembrane region" description="Helical" evidence="5">
    <location>
        <begin position="122"/>
        <end position="143"/>
    </location>
</feature>
<keyword evidence="2 5" id="KW-0812">Transmembrane</keyword>
<dbReference type="Pfam" id="PF01794">
    <property type="entry name" value="Ferric_reduct"/>
    <property type="match status" value="1"/>
</dbReference>
<proteinExistence type="predicted"/>
<evidence type="ECO:0000259" key="6">
    <source>
        <dbReference type="Pfam" id="PF01794"/>
    </source>
</evidence>
<keyword evidence="4 5" id="KW-0472">Membrane</keyword>
<comment type="caution">
    <text evidence="7">The sequence shown here is derived from an EMBL/GenBank/DDBJ whole genome shotgun (WGS) entry which is preliminary data.</text>
</comment>
<feature type="transmembrane region" description="Helical" evidence="5">
    <location>
        <begin position="20"/>
        <end position="41"/>
    </location>
</feature>
<dbReference type="GO" id="GO:0016020">
    <property type="term" value="C:membrane"/>
    <property type="evidence" value="ECO:0007669"/>
    <property type="project" value="UniProtKB-SubCell"/>
</dbReference>
<dbReference type="Proteomes" id="UP000564644">
    <property type="component" value="Unassembled WGS sequence"/>
</dbReference>